<evidence type="ECO:0000259" key="2">
    <source>
        <dbReference type="Pfam" id="PF09000"/>
    </source>
</evidence>
<feature type="region of interest" description="Disordered" evidence="1">
    <location>
        <begin position="31"/>
        <end position="59"/>
    </location>
</feature>
<dbReference type="InterPro" id="IPR009105">
    <property type="entry name" value="Colicin_E3_ribonuclease"/>
</dbReference>
<dbReference type="SUPFAM" id="SSF63840">
    <property type="entry name" value="Ribonuclease domain of colicin E3"/>
    <property type="match status" value="1"/>
</dbReference>
<sequence length="59" mass="6984">MRDRRRFWYDSKGNIYEWDYQHGKLEKFDKSGKKHLGEYDPVTGAQTKPPKPGRTTPKG</sequence>
<gene>
    <name evidence="3" type="ORF">ELH98_32565</name>
</gene>
<comment type="caution">
    <text evidence="3">The sequence shown here is derived from an EMBL/GenBank/DDBJ whole genome shotgun (WGS) entry which is preliminary data.</text>
</comment>
<dbReference type="EMBL" id="SIOX01000009">
    <property type="protein sequence ID" value="TAX66598.1"/>
    <property type="molecule type" value="Genomic_DNA"/>
</dbReference>
<proteinExistence type="predicted"/>
<accession>A0ABY1X047</accession>
<organism evidence="3 4">
    <name type="scientific">Rhizobium ruizarguesonis</name>
    <dbReference type="NCBI Taxonomy" id="2081791"/>
    <lineage>
        <taxon>Bacteria</taxon>
        <taxon>Pseudomonadati</taxon>
        <taxon>Pseudomonadota</taxon>
        <taxon>Alphaproteobacteria</taxon>
        <taxon>Hyphomicrobiales</taxon>
        <taxon>Rhizobiaceae</taxon>
        <taxon>Rhizobium/Agrobacterium group</taxon>
        <taxon>Rhizobium</taxon>
    </lineage>
</organism>
<reference evidence="3 4" key="1">
    <citation type="submission" date="2019-02" db="EMBL/GenBank/DDBJ databases">
        <title>The genomic architecture of introgression among sibling species of bacteria.</title>
        <authorList>
            <person name="Cavassim M.I.A."/>
            <person name="Moeskjaer S."/>
            <person name="Moslemi C."/>
            <person name="Fields B."/>
            <person name="Bachmann A."/>
            <person name="Vilhjalmsson B."/>
            <person name="Schierup M.H."/>
            <person name="Young J.P.W."/>
            <person name="Andersen S.U."/>
        </authorList>
    </citation>
    <scope>NUCLEOTIDE SEQUENCE [LARGE SCALE GENOMIC DNA]</scope>
    <source>
        <strain evidence="3 4">SM141A</strain>
    </source>
</reference>
<protein>
    <recommendedName>
        <fullName evidence="2">Colicin E3-like ribonuclease domain-containing protein</fullName>
    </recommendedName>
</protein>
<keyword evidence="4" id="KW-1185">Reference proteome</keyword>
<dbReference type="Pfam" id="PF09000">
    <property type="entry name" value="Cytotoxic"/>
    <property type="match status" value="1"/>
</dbReference>
<evidence type="ECO:0000313" key="4">
    <source>
        <dbReference type="Proteomes" id="UP000291659"/>
    </source>
</evidence>
<dbReference type="InterPro" id="IPR036725">
    <property type="entry name" value="ColE3_ribonuclease_sf"/>
</dbReference>
<dbReference type="Gene3D" id="3.10.380.10">
    <property type="entry name" value="Colicin E3-like ribonuclease domain"/>
    <property type="match status" value="1"/>
</dbReference>
<dbReference type="RefSeq" id="WP_130666318.1">
    <property type="nucleotide sequence ID" value="NZ_SILX01000003.1"/>
</dbReference>
<evidence type="ECO:0000313" key="3">
    <source>
        <dbReference type="EMBL" id="TAX66598.1"/>
    </source>
</evidence>
<evidence type="ECO:0000256" key="1">
    <source>
        <dbReference type="SAM" id="MobiDB-lite"/>
    </source>
</evidence>
<dbReference type="Proteomes" id="UP000291659">
    <property type="component" value="Unassembled WGS sequence"/>
</dbReference>
<name>A0ABY1X047_9HYPH</name>
<feature type="domain" description="Colicin E3-like ribonuclease" evidence="2">
    <location>
        <begin position="4"/>
        <end position="55"/>
    </location>
</feature>